<organism evidence="2 3">
    <name type="scientific">Rubus argutus</name>
    <name type="common">Southern blackberry</name>
    <dbReference type="NCBI Taxonomy" id="59490"/>
    <lineage>
        <taxon>Eukaryota</taxon>
        <taxon>Viridiplantae</taxon>
        <taxon>Streptophyta</taxon>
        <taxon>Embryophyta</taxon>
        <taxon>Tracheophyta</taxon>
        <taxon>Spermatophyta</taxon>
        <taxon>Magnoliopsida</taxon>
        <taxon>eudicotyledons</taxon>
        <taxon>Gunneridae</taxon>
        <taxon>Pentapetalae</taxon>
        <taxon>rosids</taxon>
        <taxon>fabids</taxon>
        <taxon>Rosales</taxon>
        <taxon>Rosaceae</taxon>
        <taxon>Rosoideae</taxon>
        <taxon>Rosoideae incertae sedis</taxon>
        <taxon>Rubus</taxon>
    </lineage>
</organism>
<evidence type="ECO:0000256" key="1">
    <source>
        <dbReference type="SAM" id="MobiDB-lite"/>
    </source>
</evidence>
<feature type="region of interest" description="Disordered" evidence="1">
    <location>
        <begin position="1"/>
        <end position="31"/>
    </location>
</feature>
<evidence type="ECO:0000313" key="3">
    <source>
        <dbReference type="Proteomes" id="UP001457282"/>
    </source>
</evidence>
<keyword evidence="3" id="KW-1185">Reference proteome</keyword>
<accession>A0AAW1WDP3</accession>
<protein>
    <submittedName>
        <fullName evidence="2">Uncharacterized protein</fullName>
    </submittedName>
</protein>
<dbReference type="Proteomes" id="UP001457282">
    <property type="component" value="Unassembled WGS sequence"/>
</dbReference>
<proteinExistence type="predicted"/>
<reference evidence="2 3" key="1">
    <citation type="journal article" date="2023" name="G3 (Bethesda)">
        <title>A chromosome-length genome assembly and annotation of blackberry (Rubus argutus, cv. 'Hillquist').</title>
        <authorList>
            <person name="Bruna T."/>
            <person name="Aryal R."/>
            <person name="Dudchenko O."/>
            <person name="Sargent D.J."/>
            <person name="Mead D."/>
            <person name="Buti M."/>
            <person name="Cavallini A."/>
            <person name="Hytonen T."/>
            <person name="Andres J."/>
            <person name="Pham M."/>
            <person name="Weisz D."/>
            <person name="Mascagni F."/>
            <person name="Usai G."/>
            <person name="Natali L."/>
            <person name="Bassil N."/>
            <person name="Fernandez G.E."/>
            <person name="Lomsadze A."/>
            <person name="Armour M."/>
            <person name="Olukolu B."/>
            <person name="Poorten T."/>
            <person name="Britton C."/>
            <person name="Davik J."/>
            <person name="Ashrafi H."/>
            <person name="Aiden E.L."/>
            <person name="Borodovsky M."/>
            <person name="Worthington M."/>
        </authorList>
    </citation>
    <scope>NUCLEOTIDE SEQUENCE [LARGE SCALE GENOMIC DNA]</scope>
    <source>
        <strain evidence="2">PI 553951</strain>
    </source>
</reference>
<dbReference type="AlphaFoldDB" id="A0AAW1WDP3"/>
<feature type="compositionally biased region" description="Polar residues" evidence="1">
    <location>
        <begin position="1"/>
        <end position="10"/>
    </location>
</feature>
<dbReference type="EMBL" id="JBEDUW010000006">
    <property type="protein sequence ID" value="KAK9922884.1"/>
    <property type="molecule type" value="Genomic_DNA"/>
</dbReference>
<gene>
    <name evidence="2" type="ORF">M0R45_031323</name>
</gene>
<feature type="compositionally biased region" description="Acidic residues" evidence="1">
    <location>
        <begin position="16"/>
        <end position="29"/>
    </location>
</feature>
<name>A0AAW1WDP3_RUBAR</name>
<evidence type="ECO:0000313" key="2">
    <source>
        <dbReference type="EMBL" id="KAK9922884.1"/>
    </source>
</evidence>
<comment type="caution">
    <text evidence="2">The sequence shown here is derived from an EMBL/GenBank/DDBJ whole genome shotgun (WGS) entry which is preliminary data.</text>
</comment>
<sequence>MANQASTSRTLVDLIEGSDELGPSDEDEETPKACSFVNMHKKLPQKDNAADKRRRPIITSDEVSKLYGGTVIPMRDDDFLRKTQ</sequence>